<evidence type="ECO:0000313" key="12">
    <source>
        <dbReference type="Proteomes" id="UP000440367"/>
    </source>
</evidence>
<evidence type="ECO:0000313" key="4">
    <source>
        <dbReference type="EMBL" id="KAE9083412.1"/>
    </source>
</evidence>
<evidence type="ECO:0000256" key="1">
    <source>
        <dbReference type="SAM" id="MobiDB-lite"/>
    </source>
</evidence>
<sequence>MMTEASGTKGEKSASVLFNGDASGSKLDMKEDYNANFA</sequence>
<dbReference type="Proteomes" id="UP000440367">
    <property type="component" value="Unassembled WGS sequence"/>
</dbReference>
<proteinExistence type="predicted"/>
<dbReference type="Proteomes" id="UP000433483">
    <property type="component" value="Unassembled WGS sequence"/>
</dbReference>
<dbReference type="Proteomes" id="UP000441208">
    <property type="component" value="Unassembled WGS sequence"/>
</dbReference>
<reference evidence="9 10" key="1">
    <citation type="submission" date="2018-08" db="EMBL/GenBank/DDBJ databases">
        <title>Genomic investigation of the strawberry pathogen Phytophthora fragariae indicates pathogenicity is determined by transcriptional variation in three key races.</title>
        <authorList>
            <person name="Adams T.M."/>
            <person name="Armitage A.D."/>
            <person name="Sobczyk M.K."/>
            <person name="Bates H.J."/>
            <person name="Dunwell J.M."/>
            <person name="Nellist C.F."/>
            <person name="Harrison R.J."/>
        </authorList>
    </citation>
    <scope>NUCLEOTIDE SEQUENCE [LARGE SCALE GENOMIC DNA]</scope>
    <source>
        <strain evidence="8 11">A4</strain>
        <strain evidence="7 12">BC-1</strain>
        <strain evidence="6 10">NOV-27</strain>
        <strain evidence="5 13">NOV-5</strain>
        <strain evidence="4 14">NOV-71</strain>
        <strain evidence="2 9">NOV-9</strain>
        <strain evidence="3 15">SCRP245</strain>
    </source>
</reference>
<dbReference type="EMBL" id="QXFW01001869">
    <property type="protein sequence ID" value="KAE8984787.1"/>
    <property type="molecule type" value="Genomic_DNA"/>
</dbReference>
<dbReference type="EMBL" id="QXFZ01001899">
    <property type="protein sequence ID" value="KAE9083412.1"/>
    <property type="molecule type" value="Genomic_DNA"/>
</dbReference>
<dbReference type="EMBL" id="QXGA01001875">
    <property type="protein sequence ID" value="KAE9108294.1"/>
    <property type="molecule type" value="Genomic_DNA"/>
</dbReference>
<comment type="caution">
    <text evidence="8">The sequence shown here is derived from an EMBL/GenBank/DDBJ whole genome shotgun (WGS) entry which is preliminary data.</text>
</comment>
<keyword evidence="10" id="KW-1185">Reference proteome</keyword>
<evidence type="ECO:0000313" key="7">
    <source>
        <dbReference type="EMBL" id="KAE9197252.1"/>
    </source>
</evidence>
<evidence type="ECO:0000313" key="8">
    <source>
        <dbReference type="EMBL" id="KAE9286680.1"/>
    </source>
</evidence>
<evidence type="ECO:0000313" key="9">
    <source>
        <dbReference type="Proteomes" id="UP000429523"/>
    </source>
</evidence>
<organism evidence="8 11">
    <name type="scientific">Phytophthora fragariae</name>
    <dbReference type="NCBI Taxonomy" id="53985"/>
    <lineage>
        <taxon>Eukaryota</taxon>
        <taxon>Sar</taxon>
        <taxon>Stramenopiles</taxon>
        <taxon>Oomycota</taxon>
        <taxon>Peronosporomycetes</taxon>
        <taxon>Peronosporales</taxon>
        <taxon>Peronosporaceae</taxon>
        <taxon>Phytophthora</taxon>
    </lineage>
</organism>
<dbReference type="EMBL" id="QXGE01001933">
    <property type="protein sequence ID" value="KAE9286680.1"/>
    <property type="molecule type" value="Genomic_DNA"/>
</dbReference>
<evidence type="ECO:0000313" key="15">
    <source>
        <dbReference type="Proteomes" id="UP000460718"/>
    </source>
</evidence>
<evidence type="ECO:0000313" key="2">
    <source>
        <dbReference type="EMBL" id="KAE8927063.1"/>
    </source>
</evidence>
<gene>
    <name evidence="8" type="ORF">PF001_g21327</name>
    <name evidence="7" type="ORF">PF002_g22804</name>
    <name evidence="6" type="ORF">PF005_g21899</name>
    <name evidence="5" type="ORF">PF006_g20911</name>
    <name evidence="4" type="ORF">PF007_g21910</name>
    <name evidence="2" type="ORF">PF009_g22763</name>
    <name evidence="3" type="ORF">PF011_g20649</name>
</gene>
<evidence type="ECO:0000313" key="14">
    <source>
        <dbReference type="Proteomes" id="UP000441208"/>
    </source>
</evidence>
<feature type="compositionally biased region" description="Basic and acidic residues" evidence="1">
    <location>
        <begin position="27"/>
        <end position="38"/>
    </location>
</feature>
<evidence type="ECO:0000313" key="3">
    <source>
        <dbReference type="EMBL" id="KAE8984787.1"/>
    </source>
</evidence>
<feature type="region of interest" description="Disordered" evidence="1">
    <location>
        <begin position="1"/>
        <end position="38"/>
    </location>
</feature>
<dbReference type="Proteomes" id="UP000437068">
    <property type="component" value="Unassembled WGS sequence"/>
</dbReference>
<dbReference type="EMBL" id="QXGF01001918">
    <property type="protein sequence ID" value="KAE8927063.1"/>
    <property type="molecule type" value="Genomic_DNA"/>
</dbReference>
<evidence type="ECO:0000313" key="13">
    <source>
        <dbReference type="Proteomes" id="UP000440732"/>
    </source>
</evidence>
<name>A0A6A4CDJ7_9STRA</name>
<evidence type="ECO:0000313" key="10">
    <source>
        <dbReference type="Proteomes" id="UP000433483"/>
    </source>
</evidence>
<dbReference type="OrthoDB" id="126203at2759"/>
<dbReference type="Proteomes" id="UP000429523">
    <property type="component" value="Unassembled WGS sequence"/>
</dbReference>
<evidence type="ECO:0000313" key="6">
    <source>
        <dbReference type="EMBL" id="KAE9183886.1"/>
    </source>
</evidence>
<dbReference type="EMBL" id="QXGD01001885">
    <property type="protein sequence ID" value="KAE9197252.1"/>
    <property type="molecule type" value="Genomic_DNA"/>
</dbReference>
<evidence type="ECO:0000313" key="11">
    <source>
        <dbReference type="Proteomes" id="UP000437068"/>
    </source>
</evidence>
<dbReference type="Proteomes" id="UP000460718">
    <property type="component" value="Unassembled WGS sequence"/>
</dbReference>
<dbReference type="EMBL" id="QXGB01001910">
    <property type="protein sequence ID" value="KAE9183886.1"/>
    <property type="molecule type" value="Genomic_DNA"/>
</dbReference>
<accession>A0A6A4CDJ7</accession>
<dbReference type="Proteomes" id="UP000440732">
    <property type="component" value="Unassembled WGS sequence"/>
</dbReference>
<protein>
    <submittedName>
        <fullName evidence="8">Uncharacterized protein</fullName>
    </submittedName>
</protein>
<evidence type="ECO:0000313" key="5">
    <source>
        <dbReference type="EMBL" id="KAE9108294.1"/>
    </source>
</evidence>
<dbReference type="AlphaFoldDB" id="A0A6A4CDJ7"/>